<name>A0AAJ4DMA6_9BACT</name>
<dbReference type="RefSeq" id="WP_152299016.1">
    <property type="nucleotide sequence ID" value="NZ_CP041166.1"/>
</dbReference>
<feature type="domain" description="Formylmethanofuran dehydrogenase subunit E" evidence="1">
    <location>
        <begin position="43"/>
        <end position="190"/>
    </location>
</feature>
<evidence type="ECO:0000313" key="2">
    <source>
        <dbReference type="EMBL" id="QFR42953.1"/>
    </source>
</evidence>
<dbReference type="InterPro" id="IPR003814">
    <property type="entry name" value="FmdEsu_dom"/>
</dbReference>
<sequence>MSYPEFFDKVESIKVIDPLANMLGAFEEGKYELTYLEVVKSAGHSCPTVAGAYLIAAEALKALYPGERAVRGNIKVEFRESLEDGVAGVIANVVSQITGATDKSGFKGLGGKFARHSLMDFNANINSSARFTRVDNAKRVDVYYNSSSIGGSPKMQPLMQKIMGGMASSAEIKEFGQLWQERVEKIFENASNVIKIVEIR</sequence>
<organism evidence="2 3">
    <name type="scientific">Sulfurimonas xiamenensis</name>
    <dbReference type="NCBI Taxonomy" id="2590021"/>
    <lineage>
        <taxon>Bacteria</taxon>
        <taxon>Pseudomonadati</taxon>
        <taxon>Campylobacterota</taxon>
        <taxon>Epsilonproteobacteria</taxon>
        <taxon>Campylobacterales</taxon>
        <taxon>Sulfurimonadaceae</taxon>
        <taxon>Sulfurimonas</taxon>
    </lineage>
</organism>
<dbReference type="KEGG" id="suln:FJR47_03140"/>
<accession>A0AAJ4DMA6</accession>
<evidence type="ECO:0000259" key="1">
    <source>
        <dbReference type="Pfam" id="PF02663"/>
    </source>
</evidence>
<reference evidence="3" key="1">
    <citation type="submission" date="2019-06" db="EMBL/GenBank/DDBJ databases">
        <title>Sulfurimonas gotlandica sp. nov., a chemoautotrophic and psychrotolerant epsilonproteobacterium isolated from a pelagic redoxcline, and an emended description of the genus Sulfurimonas.</title>
        <authorList>
            <person name="Wang S."/>
            <person name="Jiang L."/>
            <person name="Shao Z."/>
        </authorList>
    </citation>
    <scope>NUCLEOTIDE SEQUENCE [LARGE SCALE GENOMIC DNA]</scope>
    <source>
        <strain evidence="3">1-1N</strain>
    </source>
</reference>
<proteinExistence type="predicted"/>
<keyword evidence="3" id="KW-1185">Reference proteome</keyword>
<evidence type="ECO:0000313" key="3">
    <source>
        <dbReference type="Proteomes" id="UP000326061"/>
    </source>
</evidence>
<dbReference type="AlphaFoldDB" id="A0AAJ4DMA6"/>
<dbReference type="EMBL" id="CP041166">
    <property type="protein sequence ID" value="QFR42953.1"/>
    <property type="molecule type" value="Genomic_DNA"/>
</dbReference>
<protein>
    <recommendedName>
        <fullName evidence="1">Formylmethanofuran dehydrogenase subunit E domain-containing protein</fullName>
    </recommendedName>
</protein>
<dbReference type="Pfam" id="PF02663">
    <property type="entry name" value="FmdE"/>
    <property type="match status" value="1"/>
</dbReference>
<gene>
    <name evidence="2" type="ORF">FJR47_03140</name>
</gene>
<dbReference type="Proteomes" id="UP000326061">
    <property type="component" value="Chromosome"/>
</dbReference>